<dbReference type="NCBIfam" id="NF000648">
    <property type="entry name" value="PRK00026.1"/>
    <property type="match status" value="1"/>
</dbReference>
<dbReference type="RefSeq" id="WP_183374645.1">
    <property type="nucleotide sequence ID" value="NZ_CAWVLV010000009.1"/>
</dbReference>
<reference evidence="19 20" key="1">
    <citation type="submission" date="2020-08" db="EMBL/GenBank/DDBJ databases">
        <title>Genomic Encyclopedia of Type Strains, Phase IV (KMG-IV): sequencing the most valuable type-strain genomes for metagenomic binning, comparative biology and taxonomic classification.</title>
        <authorList>
            <person name="Goeker M."/>
        </authorList>
    </citation>
    <scope>NUCLEOTIDE SEQUENCE [LARGE SCALE GENOMIC DNA]</scope>
    <source>
        <strain evidence="19 20">DSM 26963</strain>
    </source>
</reference>
<keyword evidence="7 15" id="KW-0963">Cytoplasm</keyword>
<evidence type="ECO:0000256" key="1">
    <source>
        <dbReference type="ARBA" id="ARBA00002634"/>
    </source>
</evidence>
<feature type="binding site" evidence="15 16">
    <location>
        <begin position="129"/>
        <end position="134"/>
    </location>
    <ligand>
        <name>S-adenosyl-L-methionine</name>
        <dbReference type="ChEBI" id="CHEBI:59789"/>
    </ligand>
</feature>
<dbReference type="EMBL" id="JACHHD010000004">
    <property type="protein sequence ID" value="MBB5184571.1"/>
    <property type="molecule type" value="Genomic_DNA"/>
</dbReference>
<comment type="subcellular location">
    <subcellularLocation>
        <location evidence="2 15 17">Cytoplasm</location>
    </subcellularLocation>
</comment>
<dbReference type="GO" id="GO:0005829">
    <property type="term" value="C:cytosol"/>
    <property type="evidence" value="ECO:0007669"/>
    <property type="project" value="TreeGrafter"/>
</dbReference>
<dbReference type="Proteomes" id="UP000521313">
    <property type="component" value="Unassembled WGS sequence"/>
</dbReference>
<dbReference type="Gene3D" id="3.40.1280.10">
    <property type="match status" value="1"/>
</dbReference>
<feature type="binding site" evidence="15 16">
    <location>
        <position position="110"/>
    </location>
    <ligand>
        <name>S-adenosyl-L-methionine</name>
        <dbReference type="ChEBI" id="CHEBI:59789"/>
    </ligand>
</feature>
<dbReference type="GO" id="GO:0002939">
    <property type="term" value="P:tRNA N1-guanine methylation"/>
    <property type="evidence" value="ECO:0007669"/>
    <property type="project" value="TreeGrafter"/>
</dbReference>
<evidence type="ECO:0000256" key="8">
    <source>
        <dbReference type="ARBA" id="ARBA00022603"/>
    </source>
</evidence>
<dbReference type="PIRSF" id="PIRSF000386">
    <property type="entry name" value="tRNA_mtase"/>
    <property type="match status" value="1"/>
</dbReference>
<evidence type="ECO:0000256" key="9">
    <source>
        <dbReference type="ARBA" id="ARBA00022679"/>
    </source>
</evidence>
<keyword evidence="9 15" id="KW-0808">Transferase</keyword>
<comment type="catalytic activity">
    <reaction evidence="14 15 17">
        <text>guanosine(37) in tRNA + S-adenosyl-L-methionine = N(1)-methylguanosine(37) in tRNA + S-adenosyl-L-homocysteine + H(+)</text>
        <dbReference type="Rhea" id="RHEA:36899"/>
        <dbReference type="Rhea" id="RHEA-COMP:10145"/>
        <dbReference type="Rhea" id="RHEA-COMP:10147"/>
        <dbReference type="ChEBI" id="CHEBI:15378"/>
        <dbReference type="ChEBI" id="CHEBI:57856"/>
        <dbReference type="ChEBI" id="CHEBI:59789"/>
        <dbReference type="ChEBI" id="CHEBI:73542"/>
        <dbReference type="ChEBI" id="CHEBI:74269"/>
        <dbReference type="EC" id="2.1.1.228"/>
    </reaction>
</comment>
<keyword evidence="10 15" id="KW-0949">S-adenosyl-L-methionine</keyword>
<evidence type="ECO:0000256" key="2">
    <source>
        <dbReference type="ARBA" id="ARBA00004496"/>
    </source>
</evidence>
<dbReference type="NCBIfam" id="TIGR00088">
    <property type="entry name" value="trmD"/>
    <property type="match status" value="1"/>
</dbReference>
<evidence type="ECO:0000256" key="7">
    <source>
        <dbReference type="ARBA" id="ARBA00022490"/>
    </source>
</evidence>
<dbReference type="FunFam" id="1.10.1270.20:FF:000001">
    <property type="entry name" value="tRNA (guanine-N(1)-)-methyltransferase"/>
    <property type="match status" value="1"/>
</dbReference>
<dbReference type="AlphaFoldDB" id="A0A7W8FXQ6"/>
<feature type="domain" description="tRNA methyltransferase TRMD/TRM10-type" evidence="18">
    <location>
        <begin position="1"/>
        <end position="220"/>
    </location>
</feature>
<evidence type="ECO:0000256" key="11">
    <source>
        <dbReference type="ARBA" id="ARBA00022694"/>
    </source>
</evidence>
<evidence type="ECO:0000313" key="19">
    <source>
        <dbReference type="EMBL" id="MBB5184571.1"/>
    </source>
</evidence>
<dbReference type="Gene3D" id="1.10.1270.20">
    <property type="entry name" value="tRNA(m1g37)methyltransferase, domain 2"/>
    <property type="match status" value="1"/>
</dbReference>
<dbReference type="HAMAP" id="MF_00605">
    <property type="entry name" value="TrmD"/>
    <property type="match status" value="1"/>
</dbReference>
<proteinExistence type="inferred from homology"/>
<comment type="function">
    <text evidence="1 15 17">Specifically methylates guanosine-37 in various tRNAs.</text>
</comment>
<evidence type="ECO:0000256" key="3">
    <source>
        <dbReference type="ARBA" id="ARBA00007630"/>
    </source>
</evidence>
<dbReference type="InterPro" id="IPR029028">
    <property type="entry name" value="Alpha/beta_knot_MTases"/>
</dbReference>
<evidence type="ECO:0000256" key="6">
    <source>
        <dbReference type="ARBA" id="ARBA00014679"/>
    </source>
</evidence>
<dbReference type="InterPro" id="IPR002649">
    <property type="entry name" value="tRNA_m1G_MeTrfase_TrmD"/>
</dbReference>
<keyword evidence="11 15" id="KW-0819">tRNA processing</keyword>
<evidence type="ECO:0000256" key="15">
    <source>
        <dbReference type="HAMAP-Rule" id="MF_00605"/>
    </source>
</evidence>
<organism evidence="19 20">
    <name type="scientific">Faecalicoccus acidiformans</name>
    <dbReference type="NCBI Taxonomy" id="915173"/>
    <lineage>
        <taxon>Bacteria</taxon>
        <taxon>Bacillati</taxon>
        <taxon>Bacillota</taxon>
        <taxon>Erysipelotrichia</taxon>
        <taxon>Erysipelotrichales</taxon>
        <taxon>Erysipelotrichaceae</taxon>
        <taxon>Faecalicoccus</taxon>
    </lineage>
</organism>
<dbReference type="EC" id="2.1.1.228" evidence="5 15"/>
<dbReference type="FunFam" id="3.40.1280.10:FF:000001">
    <property type="entry name" value="tRNA (guanine-N(1)-)-methyltransferase"/>
    <property type="match status" value="1"/>
</dbReference>
<evidence type="ECO:0000313" key="20">
    <source>
        <dbReference type="Proteomes" id="UP000521313"/>
    </source>
</evidence>
<comment type="caution">
    <text evidence="19">The sequence shown here is derived from an EMBL/GenBank/DDBJ whole genome shotgun (WGS) entry which is preliminary data.</text>
</comment>
<protein>
    <recommendedName>
        <fullName evidence="6 15">tRNA (guanine-N(1)-)-methyltransferase</fullName>
        <ecNumber evidence="5 15">2.1.1.228</ecNumber>
    </recommendedName>
    <alternativeName>
        <fullName evidence="12 15">M1G-methyltransferase</fullName>
    </alternativeName>
    <alternativeName>
        <fullName evidence="13 15">tRNA [GM37] methyltransferase</fullName>
    </alternativeName>
</protein>
<evidence type="ECO:0000256" key="13">
    <source>
        <dbReference type="ARBA" id="ARBA00033392"/>
    </source>
</evidence>
<dbReference type="PANTHER" id="PTHR46417:SF1">
    <property type="entry name" value="TRNA (GUANINE-N(1)-)-METHYLTRANSFERASE"/>
    <property type="match status" value="1"/>
</dbReference>
<evidence type="ECO:0000256" key="4">
    <source>
        <dbReference type="ARBA" id="ARBA00011738"/>
    </source>
</evidence>
<gene>
    <name evidence="15" type="primary">trmD</name>
    <name evidence="19" type="ORF">HNQ43_000610</name>
</gene>
<dbReference type="CDD" id="cd18080">
    <property type="entry name" value="TrmD-like"/>
    <property type="match status" value="1"/>
</dbReference>
<dbReference type="InterPro" id="IPR023148">
    <property type="entry name" value="tRNA_m1G_MeTrfase_C_sf"/>
</dbReference>
<sequence>MKITVLSLFPDYFAPLLQTSIIKRAKEKDLFSFECIDFRSFTQEKHGHVDDTPYGGGAGMVLMCQPILDALKSVRTPDSKVILLSPQGQTFHQQMAMDLSKEKHLIFLCGHYEGFDERIRDYVDMQVSLGDFVLTGGEPACVVICDAILRMIPGVIKSDSAQDDSFSDGLLEYPQYTRPEIYDGKRVPDVLLSGHHARIHTWRKAMALRNTALHRPDLLKNRPLSREEEDLLSKALENPDEVC</sequence>
<evidence type="ECO:0000256" key="10">
    <source>
        <dbReference type="ARBA" id="ARBA00022691"/>
    </source>
</evidence>
<keyword evidence="8 15" id="KW-0489">Methyltransferase</keyword>
<evidence type="ECO:0000256" key="16">
    <source>
        <dbReference type="PIRSR" id="PIRSR000386-1"/>
    </source>
</evidence>
<dbReference type="Pfam" id="PF01746">
    <property type="entry name" value="tRNA_m1G_MT"/>
    <property type="match status" value="1"/>
</dbReference>
<name>A0A7W8FXQ6_9FIRM</name>
<comment type="similarity">
    <text evidence="3 15 17">Belongs to the RNA methyltransferase TrmD family.</text>
</comment>
<dbReference type="PANTHER" id="PTHR46417">
    <property type="entry name" value="TRNA (GUANINE-N(1)-)-METHYLTRANSFERASE"/>
    <property type="match status" value="1"/>
</dbReference>
<comment type="subunit">
    <text evidence="4 15 17">Homodimer.</text>
</comment>
<evidence type="ECO:0000256" key="17">
    <source>
        <dbReference type="RuleBase" id="RU003464"/>
    </source>
</evidence>
<dbReference type="InterPro" id="IPR029026">
    <property type="entry name" value="tRNA_m1G_MTases_N"/>
</dbReference>
<accession>A0A7W8FXQ6</accession>
<evidence type="ECO:0000256" key="14">
    <source>
        <dbReference type="ARBA" id="ARBA00047783"/>
    </source>
</evidence>
<dbReference type="GO" id="GO:0052906">
    <property type="term" value="F:tRNA (guanine(37)-N1)-methyltransferase activity"/>
    <property type="evidence" value="ECO:0007669"/>
    <property type="project" value="UniProtKB-UniRule"/>
</dbReference>
<evidence type="ECO:0000256" key="5">
    <source>
        <dbReference type="ARBA" id="ARBA00012807"/>
    </source>
</evidence>
<dbReference type="SUPFAM" id="SSF75217">
    <property type="entry name" value="alpha/beta knot"/>
    <property type="match status" value="1"/>
</dbReference>
<dbReference type="InterPro" id="IPR016009">
    <property type="entry name" value="tRNA_MeTrfase_TRMD/TRM10"/>
</dbReference>
<evidence type="ECO:0000259" key="18">
    <source>
        <dbReference type="Pfam" id="PF01746"/>
    </source>
</evidence>
<evidence type="ECO:0000256" key="12">
    <source>
        <dbReference type="ARBA" id="ARBA00029736"/>
    </source>
</evidence>